<dbReference type="SUPFAM" id="SSF54211">
    <property type="entry name" value="Ribosomal protein S5 domain 2-like"/>
    <property type="match status" value="1"/>
</dbReference>
<evidence type="ECO:0000256" key="6">
    <source>
        <dbReference type="SAM" id="MobiDB-lite"/>
    </source>
</evidence>
<dbReference type="InterPro" id="IPR020667">
    <property type="entry name" value="DNA_mismatch_repair_MutL"/>
</dbReference>
<dbReference type="InterPro" id="IPR042121">
    <property type="entry name" value="MutL_C_regsub"/>
</dbReference>
<dbReference type="GO" id="GO:0016887">
    <property type="term" value="F:ATP hydrolysis activity"/>
    <property type="evidence" value="ECO:0007669"/>
    <property type="project" value="InterPro"/>
</dbReference>
<gene>
    <name evidence="5 9" type="primary">mutL</name>
    <name evidence="9" type="ORF">IPJ27_14815</name>
</gene>
<dbReference type="GO" id="GO:0030983">
    <property type="term" value="F:mismatched DNA binding"/>
    <property type="evidence" value="ECO:0007669"/>
    <property type="project" value="InterPro"/>
</dbReference>
<dbReference type="Gene3D" id="3.30.230.10">
    <property type="match status" value="1"/>
</dbReference>
<comment type="similarity">
    <text evidence="1 5">Belongs to the DNA mismatch repair MutL/HexB family.</text>
</comment>
<dbReference type="EMBL" id="JADJMH010000014">
    <property type="protein sequence ID" value="MBK7675912.1"/>
    <property type="molecule type" value="Genomic_DNA"/>
</dbReference>
<dbReference type="GO" id="GO:0032300">
    <property type="term" value="C:mismatch repair complex"/>
    <property type="evidence" value="ECO:0007669"/>
    <property type="project" value="InterPro"/>
</dbReference>
<keyword evidence="9" id="KW-0255">Endonuclease</keyword>
<dbReference type="HAMAP" id="MF_00149">
    <property type="entry name" value="DNA_mis_repair"/>
    <property type="match status" value="1"/>
</dbReference>
<evidence type="ECO:0000256" key="4">
    <source>
        <dbReference type="ARBA" id="ARBA00023204"/>
    </source>
</evidence>
<dbReference type="SUPFAM" id="SSF118116">
    <property type="entry name" value="DNA mismatch repair protein MutL"/>
    <property type="match status" value="1"/>
</dbReference>
<name>A0A935Q084_9PROT</name>
<feature type="region of interest" description="Disordered" evidence="6">
    <location>
        <begin position="340"/>
        <end position="367"/>
    </location>
</feature>
<dbReference type="Gene3D" id="3.30.565.10">
    <property type="entry name" value="Histidine kinase-like ATPase, C-terminal domain"/>
    <property type="match status" value="1"/>
</dbReference>
<dbReference type="PANTHER" id="PTHR10073">
    <property type="entry name" value="DNA MISMATCH REPAIR PROTEIN MLH, PMS, MUTL"/>
    <property type="match status" value="1"/>
</dbReference>
<comment type="caution">
    <text evidence="9">The sequence shown here is derived from an EMBL/GenBank/DDBJ whole genome shotgun (WGS) entry which is preliminary data.</text>
</comment>
<protein>
    <recommendedName>
        <fullName evidence="2 5">DNA mismatch repair protein MutL</fullName>
    </recommendedName>
</protein>
<reference evidence="9 10" key="1">
    <citation type="submission" date="2020-10" db="EMBL/GenBank/DDBJ databases">
        <title>Connecting structure to function with the recovery of over 1000 high-quality activated sludge metagenome-assembled genomes encoding full-length rRNA genes using long-read sequencing.</title>
        <authorList>
            <person name="Singleton C.M."/>
            <person name="Petriglieri F."/>
            <person name="Kristensen J.M."/>
            <person name="Kirkegaard R.H."/>
            <person name="Michaelsen T.Y."/>
            <person name="Andersen M.H."/>
            <person name="Karst S.M."/>
            <person name="Dueholm M.S."/>
            <person name="Nielsen P.H."/>
            <person name="Albertsen M."/>
        </authorList>
    </citation>
    <scope>NUCLEOTIDE SEQUENCE [LARGE SCALE GENOMIC DNA]</scope>
    <source>
        <strain evidence="9">EsbW_18-Q3-R4-48_BATAC.285</strain>
    </source>
</reference>
<evidence type="ECO:0000313" key="10">
    <source>
        <dbReference type="Proteomes" id="UP000697998"/>
    </source>
</evidence>
<dbReference type="Pfam" id="PF08676">
    <property type="entry name" value="MutL_C"/>
    <property type="match status" value="1"/>
</dbReference>
<sequence>MLETARIHLLPDLLISQIAAGEVVDRPASVLKELLENALDADSSAIQIQLEEGGVKLIRVSDDGRGIARDELALALLRHATSKINSLEDLERVATLGFRGEALASVAAVARLTLTSRQQGGTVAGQHAWRLGSESGATPEPAALAIGTVVEMRDLYYNTPARRKFLKSDNTEFAHCAETVKRIALAHPEVAFTLSHNGRVSLQLARSDARGRAGAILGEDFLAQARQLEAQAGPLRVSGYCALPAYSRARSDGQYCYVNGRFVRDKLLGHALREAYQDLLHGSRYPAYCLFLEIDPATVDVNVHPQKTEVRFRDARAVHQFVFHAVQRLLSGPLVTQPFASPASQEAAPEGKESPTPDRAADPLPGHPGSPAFDYRLPYQAPLRTGEAATNDAYLTFVQAAQAPATLPPALSPGTLATADSEVAPLGYALAQLHGVYILAQNTQGLVVVDMHAAHERILYEKLKRAFDERQVATQALLIPAVFNAEAIDVATAEEHAETLHQLGFDLAPVGPRQLAVRSIPALLLAADPAALARALLGELRAHGVTQLMTARRNELLSSLACQGAVRARRLLSLAEMNGLLRQMEETERSGHCSHGRPTWTQLSMADLDRHFLRGR</sequence>
<keyword evidence="4 5" id="KW-0234">DNA repair</keyword>
<evidence type="ECO:0000256" key="1">
    <source>
        <dbReference type="ARBA" id="ARBA00006082"/>
    </source>
</evidence>
<dbReference type="SMART" id="SM00853">
    <property type="entry name" value="MutL_C"/>
    <property type="match status" value="1"/>
</dbReference>
<dbReference type="Pfam" id="PF01119">
    <property type="entry name" value="DNA_mis_repair"/>
    <property type="match status" value="1"/>
</dbReference>
<dbReference type="GO" id="GO:0006298">
    <property type="term" value="P:mismatch repair"/>
    <property type="evidence" value="ECO:0007669"/>
    <property type="project" value="UniProtKB-UniRule"/>
</dbReference>
<feature type="compositionally biased region" description="Basic and acidic residues" evidence="6">
    <location>
        <begin position="349"/>
        <end position="361"/>
    </location>
</feature>
<dbReference type="InterPro" id="IPR020568">
    <property type="entry name" value="Ribosomal_Su5_D2-typ_SF"/>
</dbReference>
<dbReference type="InterPro" id="IPR014762">
    <property type="entry name" value="DNA_mismatch_repair_CS"/>
</dbReference>
<dbReference type="Gene3D" id="3.30.1540.20">
    <property type="entry name" value="MutL, C-terminal domain, dimerisation subdomain"/>
    <property type="match status" value="1"/>
</dbReference>
<dbReference type="Proteomes" id="UP000697998">
    <property type="component" value="Unassembled WGS sequence"/>
</dbReference>
<keyword evidence="9" id="KW-0378">Hydrolase</keyword>
<dbReference type="GO" id="GO:0004519">
    <property type="term" value="F:endonuclease activity"/>
    <property type="evidence" value="ECO:0007669"/>
    <property type="project" value="UniProtKB-KW"/>
</dbReference>
<feature type="domain" description="DNA mismatch repair protein S5" evidence="8">
    <location>
        <begin position="213"/>
        <end position="331"/>
    </location>
</feature>
<proteinExistence type="inferred from homology"/>
<evidence type="ECO:0000256" key="2">
    <source>
        <dbReference type="ARBA" id="ARBA00021975"/>
    </source>
</evidence>
<evidence type="ECO:0000256" key="5">
    <source>
        <dbReference type="HAMAP-Rule" id="MF_00149"/>
    </source>
</evidence>
<dbReference type="InterPro" id="IPR014721">
    <property type="entry name" value="Ribsml_uS5_D2-typ_fold_subgr"/>
</dbReference>
<dbReference type="GO" id="GO:0005524">
    <property type="term" value="F:ATP binding"/>
    <property type="evidence" value="ECO:0007669"/>
    <property type="project" value="InterPro"/>
</dbReference>
<dbReference type="AlphaFoldDB" id="A0A935Q084"/>
<dbReference type="GO" id="GO:0140664">
    <property type="term" value="F:ATP-dependent DNA damage sensor activity"/>
    <property type="evidence" value="ECO:0007669"/>
    <property type="project" value="InterPro"/>
</dbReference>
<keyword evidence="9" id="KW-0540">Nuclease</keyword>
<dbReference type="Gene3D" id="3.30.1370.100">
    <property type="entry name" value="MutL, C-terminal domain, regulatory subdomain"/>
    <property type="match status" value="1"/>
</dbReference>
<comment type="function">
    <text evidence="5">This protein is involved in the repair of mismatches in DNA. It is required for dam-dependent methyl-directed DNA mismatch repair. May act as a 'molecular matchmaker', a protein that promotes the formation of a stable complex between two or more DNA-binding proteins in an ATP-dependent manner without itself being part of a final effector complex.</text>
</comment>
<accession>A0A935Q084</accession>
<dbReference type="SMART" id="SM01340">
    <property type="entry name" value="DNA_mis_repair"/>
    <property type="match status" value="1"/>
</dbReference>
<dbReference type="PANTHER" id="PTHR10073:SF12">
    <property type="entry name" value="DNA MISMATCH REPAIR PROTEIN MLH1"/>
    <property type="match status" value="1"/>
</dbReference>
<dbReference type="InterPro" id="IPR013507">
    <property type="entry name" value="DNA_mismatch_S5_2-like"/>
</dbReference>
<dbReference type="NCBIfam" id="TIGR00585">
    <property type="entry name" value="mutl"/>
    <property type="match status" value="1"/>
</dbReference>
<keyword evidence="3 5" id="KW-0227">DNA damage</keyword>
<dbReference type="InterPro" id="IPR002099">
    <property type="entry name" value="MutL/Mlh/PMS"/>
</dbReference>
<evidence type="ECO:0000259" key="7">
    <source>
        <dbReference type="SMART" id="SM00853"/>
    </source>
</evidence>
<dbReference type="Pfam" id="PF13589">
    <property type="entry name" value="HATPase_c_3"/>
    <property type="match status" value="1"/>
</dbReference>
<dbReference type="NCBIfam" id="NF000949">
    <property type="entry name" value="PRK00095.1-2"/>
    <property type="match status" value="1"/>
</dbReference>
<dbReference type="InterPro" id="IPR014790">
    <property type="entry name" value="MutL_C"/>
</dbReference>
<dbReference type="CDD" id="cd16926">
    <property type="entry name" value="HATPase_MutL-MLH-PMS-like"/>
    <property type="match status" value="1"/>
</dbReference>
<dbReference type="FunFam" id="3.30.565.10:FF:000003">
    <property type="entry name" value="DNA mismatch repair endonuclease MutL"/>
    <property type="match status" value="1"/>
</dbReference>
<dbReference type="InterPro" id="IPR042120">
    <property type="entry name" value="MutL_C_dimsub"/>
</dbReference>
<dbReference type="CDD" id="cd03482">
    <property type="entry name" value="MutL_Trans_MutL"/>
    <property type="match status" value="1"/>
</dbReference>
<evidence type="ECO:0000256" key="3">
    <source>
        <dbReference type="ARBA" id="ARBA00022763"/>
    </source>
</evidence>
<dbReference type="SUPFAM" id="SSF55874">
    <property type="entry name" value="ATPase domain of HSP90 chaperone/DNA topoisomerase II/histidine kinase"/>
    <property type="match status" value="1"/>
</dbReference>
<dbReference type="InterPro" id="IPR036890">
    <property type="entry name" value="HATPase_C_sf"/>
</dbReference>
<evidence type="ECO:0000259" key="8">
    <source>
        <dbReference type="SMART" id="SM01340"/>
    </source>
</evidence>
<organism evidence="9 10">
    <name type="scientific">Candidatus Accumulibacter proximus</name>
    <dbReference type="NCBI Taxonomy" id="2954385"/>
    <lineage>
        <taxon>Bacteria</taxon>
        <taxon>Pseudomonadati</taxon>
        <taxon>Pseudomonadota</taxon>
        <taxon>Betaproteobacteria</taxon>
        <taxon>Candidatus Accumulibacter</taxon>
    </lineage>
</organism>
<dbReference type="InterPro" id="IPR038973">
    <property type="entry name" value="MutL/Mlh/Pms-like"/>
</dbReference>
<dbReference type="InterPro" id="IPR037198">
    <property type="entry name" value="MutL_C_sf"/>
</dbReference>
<dbReference type="PROSITE" id="PS00058">
    <property type="entry name" value="DNA_MISMATCH_REPAIR_1"/>
    <property type="match status" value="1"/>
</dbReference>
<evidence type="ECO:0000313" key="9">
    <source>
        <dbReference type="EMBL" id="MBK7675912.1"/>
    </source>
</evidence>
<feature type="domain" description="MutL C-terminal dimerisation" evidence="7">
    <location>
        <begin position="429"/>
        <end position="572"/>
    </location>
</feature>